<proteinExistence type="predicted"/>
<evidence type="ECO:0000313" key="1">
    <source>
        <dbReference type="EMBL" id="JAC62829.1"/>
    </source>
</evidence>
<organism evidence="1">
    <name type="scientific">Tetraselmis sp. GSL018</name>
    <dbReference type="NCBI Taxonomy" id="582737"/>
    <lineage>
        <taxon>Eukaryota</taxon>
        <taxon>Viridiplantae</taxon>
        <taxon>Chlorophyta</taxon>
        <taxon>core chlorophytes</taxon>
        <taxon>Chlorodendrophyceae</taxon>
        <taxon>Chlorodendrales</taxon>
        <taxon>Chlorodendraceae</taxon>
        <taxon>Tetraselmis</taxon>
    </lineage>
</organism>
<name>A0A061QWH9_9CHLO</name>
<dbReference type="AlphaFoldDB" id="A0A061QWH9"/>
<reference evidence="1" key="1">
    <citation type="submission" date="2014-05" db="EMBL/GenBank/DDBJ databases">
        <title>The transcriptome of the halophilic microalga Tetraselmis sp. GSL018 isolated from the Great Salt Lake, Utah.</title>
        <authorList>
            <person name="Jinkerson R.E."/>
            <person name="D'Adamo S."/>
            <person name="Posewitz M.C."/>
        </authorList>
    </citation>
    <scope>NUCLEOTIDE SEQUENCE</scope>
    <source>
        <strain evidence="1">GSL018</strain>
    </source>
</reference>
<sequence length="70" mass="8021">MAALQGALLRSVKTMLHRDKFSFQKLSSRTFVVRFDADEQEVQDTIDSNLVELAFLYLLNNKNVFSATHT</sequence>
<feature type="non-terminal residue" evidence="1">
    <location>
        <position position="70"/>
    </location>
</feature>
<accession>A0A061QWH9</accession>
<protein>
    <submittedName>
        <fullName evidence="1">Uncharacterized protein</fullName>
    </submittedName>
</protein>
<dbReference type="EMBL" id="GBEZ01024126">
    <property type="protein sequence ID" value="JAC62829.1"/>
    <property type="molecule type" value="Transcribed_RNA"/>
</dbReference>
<gene>
    <name evidence="1" type="ORF">TSPGSL018_22206</name>
</gene>